<feature type="region of interest" description="Disordered" evidence="1">
    <location>
        <begin position="1148"/>
        <end position="1176"/>
    </location>
</feature>
<dbReference type="EMBL" id="PUIB01000011">
    <property type="protein sequence ID" value="PQO38153.1"/>
    <property type="molecule type" value="Genomic_DNA"/>
</dbReference>
<dbReference type="Pfam" id="PF05569">
    <property type="entry name" value="Peptidase_M56"/>
    <property type="match status" value="1"/>
</dbReference>
<evidence type="ECO:0000259" key="3">
    <source>
        <dbReference type="Pfam" id="PF05569"/>
    </source>
</evidence>
<name>A0A2S8G136_9BACT</name>
<dbReference type="OrthoDB" id="222215at2"/>
<evidence type="ECO:0000313" key="4">
    <source>
        <dbReference type="EMBL" id="PQO38153.1"/>
    </source>
</evidence>
<dbReference type="Pfam" id="PF13620">
    <property type="entry name" value="CarboxypepD_reg"/>
    <property type="match status" value="2"/>
</dbReference>
<evidence type="ECO:0000256" key="2">
    <source>
        <dbReference type="SAM" id="Phobius"/>
    </source>
</evidence>
<dbReference type="InterPro" id="IPR013784">
    <property type="entry name" value="Carb-bd-like_fold"/>
</dbReference>
<feature type="compositionally biased region" description="Polar residues" evidence="1">
    <location>
        <begin position="128"/>
        <end position="141"/>
    </location>
</feature>
<dbReference type="PANTHER" id="PTHR34978">
    <property type="entry name" value="POSSIBLE SENSOR-TRANSDUCER PROTEIN BLAR"/>
    <property type="match status" value="1"/>
</dbReference>
<dbReference type="PANTHER" id="PTHR34978:SF3">
    <property type="entry name" value="SLR0241 PROTEIN"/>
    <property type="match status" value="1"/>
</dbReference>
<dbReference type="CDD" id="cd07341">
    <property type="entry name" value="M56_BlaR1_MecR1_like"/>
    <property type="match status" value="1"/>
</dbReference>
<dbReference type="SUPFAM" id="SSF49452">
    <property type="entry name" value="Starch-binding domain-like"/>
    <property type="match status" value="2"/>
</dbReference>
<feature type="transmembrane region" description="Helical" evidence="2">
    <location>
        <begin position="170"/>
        <end position="192"/>
    </location>
</feature>
<evidence type="ECO:0000313" key="5">
    <source>
        <dbReference type="Proteomes" id="UP000239388"/>
    </source>
</evidence>
<keyword evidence="2" id="KW-0812">Transmembrane</keyword>
<proteinExistence type="predicted"/>
<dbReference type="Proteomes" id="UP000239388">
    <property type="component" value="Unassembled WGS sequence"/>
</dbReference>
<feature type="domain" description="Peptidase M56" evidence="3">
    <location>
        <begin position="133"/>
        <end position="355"/>
    </location>
</feature>
<dbReference type="InterPro" id="IPR008756">
    <property type="entry name" value="Peptidase_M56"/>
</dbReference>
<dbReference type="Gene3D" id="2.60.40.1120">
    <property type="entry name" value="Carboxypeptidase-like, regulatory domain"/>
    <property type="match status" value="5"/>
</dbReference>
<reference evidence="4 5" key="1">
    <citation type="submission" date="2018-02" db="EMBL/GenBank/DDBJ databases">
        <title>Comparative genomes isolates from brazilian mangrove.</title>
        <authorList>
            <person name="Araujo J.E."/>
            <person name="Taketani R.G."/>
            <person name="Silva M.C.P."/>
            <person name="Loureco M.V."/>
            <person name="Andreote F.D."/>
        </authorList>
    </citation>
    <scope>NUCLEOTIDE SEQUENCE [LARGE SCALE GENOMIC DNA]</scope>
    <source>
        <strain evidence="4 5">NAP PRIS-MGV</strain>
    </source>
</reference>
<sequence>MTSTLLVQYGWWLVGLLLALSLKVLLLALVVGAGLTLGRIRSATWAHRAWSFCLVAMLAMPLLAILAPTIPLPGPESLAWQGPEQEPTVDIPTTAKPSVPSPAPVANTEPPRANQTLPQPEPQRPAAVQQSTPSAPPTNSVVAPVIAPSPALPSQAIPSTNPPWPHAVDLLVVGLATLYLIGGSIMLGRFAWSFLHCRRLIQRSVSAEIPEELAQLSAGTKVLQSPDTSVPLCLGIGRATILLPEDWKTWNDSLLRMVLSHEAEHVRRRDPLIACLAAISTTLYWFHPVAWWLQRTLADLAEHACDDAVIGELGERNQYARILLDMARRVSEKGRRLQPICVGMARKHEIEERVERVIDLKRPLAQRIGLKASTLLLTLVAATALVTAGLTITSQVLAQDEATAKEDNPTIRGIVQLPDDKPAINAEVRLLTYNKAKSNYDHRTTQTDATGKFQFDNIKPGNHRVAAFLDDLASRSQRYKMQRVQPGDEVELKLSKAPALEVHVLKQADDKPIPDARVRLTWSDLQRDHIANAEGIAVIRGLTDEEWTFEVQAKGYAESEQKIQLTGNDTTSVTVKLKPGFAAFGTVRDDQGKPVPDVGISAFEQGLRSGQLEYTKTDAEGTYRFDYLPLTGIQFFINEDGYQSHSPVLQQTGPPMGARQFDITLTRSPFGGSITGTVLDTNGKPIAGAKISNQGQSSRLVRETETDAEGKYLLENLYASLGEKHIVVQADRFAPQKLLVTPGPQEKPAVYNLTLEPGRTISGTVLGPDKQPLSNVLITYRGPFSDQSEMRRATKTDAAGKFTLDSLTQTAPLTFQKPNYSIISDRNFPPESNEPIVVQMMPEGVIRGTVVDDQTGKPVTDYVVHITFSPDKQPGDPNGPLIGTQQGQRVVNAQGKFERGQLIHKMPLQVTIQADGYQKEVHTRVVVASDTTAQPEEFRLKAIDRSMLKTFAGQVVDAAGKPVVGVQLRLIAARNRRDGSRNEFPFNWTMVTSGQLKSMADVSQFLTASTDAEGRFTFTDVSPSPDIEIAYWGGGVTLGRLPNCERLDQQQRTHLVIKTIATGSLSGQINRERFQEISRVMLSSVEAHYTAQLSSDGKSYQFEDVSSGNYTVHVYGPDREVMLDGRPSRSSDVIFSHAVRIRPGQHETVDLGMQPTPPDKEEVAMPQKPQPKPPAIEEEVPEGQIRLAGQVLTPAGEGIPQAKLWLPKHYREILAETVADDDGRFSMLVPRQAVDEDRTYGIGTLWGYAAGHQIGSISVAPQLKQGSTEPVGMILEEATDAGIVVESPDGPVAGARLEPLNYKTERGYDLVPLPLRELVGGLTNSAGLIKLPACNRELLSSVVVTADQFGEQNVFIYYGSNVSAIETIELKSTGRVEGQLTAENDFDFTGTEVSVSPTHFGSLGSVGSATCTADKEGRFVMPVLAAGEYQIYARHPDKDSPLQARLPGPVKVTANETTNVTISFEPAITATGKLQTQDEKKPIEGAWLIITQGGLMNIRHAFSDENGIYTAKVLPGQQASVQLVAKPTQYMNWPEDKPGRQPINIPADAQEAELPTIELIPTFPVEGKLIDAFDRPVEGVQIVALKQGRAISYGKPDAAGKFTLHLPQGFEVEQYSVSSDDPPSRVTPKVVSESPLVLKLP</sequence>
<protein>
    <recommendedName>
        <fullName evidence="3">Peptidase M56 domain-containing protein</fullName>
    </recommendedName>
</protein>
<dbReference type="SUPFAM" id="SSF49464">
    <property type="entry name" value="Carboxypeptidase regulatory domain-like"/>
    <property type="match status" value="4"/>
</dbReference>
<gene>
    <name evidence="4" type="ORF">C5Y98_08745</name>
</gene>
<feature type="transmembrane region" description="Helical" evidence="2">
    <location>
        <begin position="49"/>
        <end position="70"/>
    </location>
</feature>
<keyword evidence="2" id="KW-1133">Transmembrane helix</keyword>
<evidence type="ECO:0000256" key="1">
    <source>
        <dbReference type="SAM" id="MobiDB-lite"/>
    </source>
</evidence>
<keyword evidence="2" id="KW-0472">Membrane</keyword>
<dbReference type="InterPro" id="IPR008969">
    <property type="entry name" value="CarboxyPept-like_regulatory"/>
</dbReference>
<feature type="region of interest" description="Disordered" evidence="1">
    <location>
        <begin position="77"/>
        <end position="144"/>
    </location>
</feature>
<dbReference type="RefSeq" id="WP_105353338.1">
    <property type="nucleotide sequence ID" value="NZ_PUIB01000011.1"/>
</dbReference>
<organism evidence="4 5">
    <name type="scientific">Blastopirellula marina</name>
    <dbReference type="NCBI Taxonomy" id="124"/>
    <lineage>
        <taxon>Bacteria</taxon>
        <taxon>Pseudomonadati</taxon>
        <taxon>Planctomycetota</taxon>
        <taxon>Planctomycetia</taxon>
        <taxon>Pirellulales</taxon>
        <taxon>Pirellulaceae</taxon>
        <taxon>Blastopirellula</taxon>
    </lineage>
</organism>
<comment type="caution">
    <text evidence="4">The sequence shown here is derived from an EMBL/GenBank/DDBJ whole genome shotgun (WGS) entry which is preliminary data.</text>
</comment>
<dbReference type="GO" id="GO:0030246">
    <property type="term" value="F:carbohydrate binding"/>
    <property type="evidence" value="ECO:0007669"/>
    <property type="project" value="InterPro"/>
</dbReference>
<accession>A0A2S8G136</accession>
<dbReference type="InterPro" id="IPR052173">
    <property type="entry name" value="Beta-lactam_resp_regulator"/>
</dbReference>
<feature type="transmembrane region" description="Helical" evidence="2">
    <location>
        <begin position="12"/>
        <end position="37"/>
    </location>
</feature>
<feature type="region of interest" description="Disordered" evidence="1">
    <location>
        <begin position="1615"/>
        <end position="1635"/>
    </location>
</feature>